<evidence type="ECO:0000313" key="1">
    <source>
        <dbReference type="EMBL" id="KTB40309.1"/>
    </source>
</evidence>
<organism evidence="1 2">
    <name type="scientific">Moniliophthora roreri</name>
    <name type="common">Frosty pod rot fungus</name>
    <name type="synonym">Monilia roreri</name>
    <dbReference type="NCBI Taxonomy" id="221103"/>
    <lineage>
        <taxon>Eukaryota</taxon>
        <taxon>Fungi</taxon>
        <taxon>Dikarya</taxon>
        <taxon>Basidiomycota</taxon>
        <taxon>Agaricomycotina</taxon>
        <taxon>Agaricomycetes</taxon>
        <taxon>Agaricomycetidae</taxon>
        <taxon>Agaricales</taxon>
        <taxon>Marasmiineae</taxon>
        <taxon>Marasmiaceae</taxon>
        <taxon>Moniliophthora</taxon>
    </lineage>
</organism>
<protein>
    <submittedName>
        <fullName evidence="1">Uncharacterized protein</fullName>
    </submittedName>
</protein>
<dbReference type="AlphaFoldDB" id="A0A0W0FVQ7"/>
<accession>A0A0W0FVQ7</accession>
<comment type="caution">
    <text evidence="1">The sequence shown here is derived from an EMBL/GenBank/DDBJ whole genome shotgun (WGS) entry which is preliminary data.</text>
</comment>
<evidence type="ECO:0000313" key="2">
    <source>
        <dbReference type="Proteomes" id="UP000054988"/>
    </source>
</evidence>
<sequence length="358" mass="39372">MFLTTMFLDLHLPKAREKARPLFQICAQTLQNALNSPASIAVRSGTLAPLRTFLQCVTVLPKPINKILTLACTKCVKLNHSCILDHDASTSVKCKGCHQGRFPCSHNQLWFETIDEATKDLDLSLSSYAGLLYQACLLSKNISVFNGLQEACSWLNDQILALSHSINLAQDSLKAHVQDLCQLLQTLMFLDPSFWASDTQIASLCVGFGWASSDLLLEDPKDHGYELCKVPGSVDVPFHIFIKGTDIDITGKKELEWRIDANNCMVSKMTLEVPTTAEANGLSLDASEVDIIIKKSAIMSVSPPSSLSLRDSPIPMLFGPVSSLLRDDSDQSSDIWSLPSVSSPLFFSYLLSDSPFQE</sequence>
<name>A0A0W0FVQ7_MONRR</name>
<dbReference type="Proteomes" id="UP000054988">
    <property type="component" value="Unassembled WGS sequence"/>
</dbReference>
<proteinExistence type="predicted"/>
<gene>
    <name evidence="1" type="ORF">WG66_7115</name>
</gene>
<reference evidence="1 2" key="1">
    <citation type="submission" date="2015-12" db="EMBL/GenBank/DDBJ databases">
        <title>Draft genome sequence of Moniliophthora roreri, the causal agent of frosty pod rot of cacao.</title>
        <authorList>
            <person name="Aime M.C."/>
            <person name="Diaz-Valderrama J.R."/>
            <person name="Kijpornyongpan T."/>
            <person name="Phillips-Mora W."/>
        </authorList>
    </citation>
    <scope>NUCLEOTIDE SEQUENCE [LARGE SCALE GENOMIC DNA]</scope>
    <source>
        <strain evidence="1 2">MCA 2952</strain>
    </source>
</reference>
<dbReference type="EMBL" id="LATX01001590">
    <property type="protein sequence ID" value="KTB40309.1"/>
    <property type="molecule type" value="Genomic_DNA"/>
</dbReference>